<protein>
    <submittedName>
        <fullName evidence="1">Uncharacterized protein</fullName>
    </submittedName>
</protein>
<organism evidence="1 2">
    <name type="scientific">Rhizopogon vinicolor AM-OR11-026</name>
    <dbReference type="NCBI Taxonomy" id="1314800"/>
    <lineage>
        <taxon>Eukaryota</taxon>
        <taxon>Fungi</taxon>
        <taxon>Dikarya</taxon>
        <taxon>Basidiomycota</taxon>
        <taxon>Agaricomycotina</taxon>
        <taxon>Agaricomycetes</taxon>
        <taxon>Agaricomycetidae</taxon>
        <taxon>Boletales</taxon>
        <taxon>Suillineae</taxon>
        <taxon>Rhizopogonaceae</taxon>
        <taxon>Rhizopogon</taxon>
    </lineage>
</organism>
<accession>A0A1B7MMN6</accession>
<dbReference type="STRING" id="1314800.A0A1B7MMN6"/>
<proteinExistence type="predicted"/>
<sequence>MTSGTERGTLTIAGSGIACVTHITLEMLSYVKETAKFQHFYLVCDPVTEAFIEDNATGNCF</sequence>
<evidence type="ECO:0000313" key="2">
    <source>
        <dbReference type="Proteomes" id="UP000092154"/>
    </source>
</evidence>
<dbReference type="Proteomes" id="UP000092154">
    <property type="component" value="Unassembled WGS sequence"/>
</dbReference>
<name>A0A1B7MMN6_9AGAM</name>
<reference evidence="1 2" key="1">
    <citation type="submission" date="2016-06" db="EMBL/GenBank/DDBJ databases">
        <title>Comparative genomics of the ectomycorrhizal sister species Rhizopogon vinicolor and Rhizopogon vesiculosus (Basidiomycota: Boletales) reveals a divergence of the mating type B locus.</title>
        <authorList>
            <consortium name="DOE Joint Genome Institute"/>
            <person name="Mujic A.B."/>
            <person name="Kuo A."/>
            <person name="Tritt A."/>
            <person name="Lipzen A."/>
            <person name="Chen C."/>
            <person name="Johnson J."/>
            <person name="Sharma A."/>
            <person name="Barry K."/>
            <person name="Grigoriev I.V."/>
            <person name="Spatafora J.W."/>
        </authorList>
    </citation>
    <scope>NUCLEOTIDE SEQUENCE [LARGE SCALE GENOMIC DNA]</scope>
    <source>
        <strain evidence="1 2">AM-OR11-026</strain>
    </source>
</reference>
<dbReference type="PROSITE" id="PS51257">
    <property type="entry name" value="PROKAR_LIPOPROTEIN"/>
    <property type="match status" value="1"/>
</dbReference>
<evidence type="ECO:0000313" key="1">
    <source>
        <dbReference type="EMBL" id="OAX33839.1"/>
    </source>
</evidence>
<keyword evidence="2" id="KW-1185">Reference proteome</keyword>
<dbReference type="EMBL" id="KV448698">
    <property type="protein sequence ID" value="OAX33839.1"/>
    <property type="molecule type" value="Genomic_DNA"/>
</dbReference>
<dbReference type="AlphaFoldDB" id="A0A1B7MMN6"/>
<dbReference type="InParanoid" id="A0A1B7MMN6"/>
<gene>
    <name evidence="1" type="ORF">K503DRAFT_775174</name>
</gene>